<gene>
    <name evidence="2" type="ORF">DN068_04680</name>
</gene>
<proteinExistence type="predicted"/>
<reference evidence="2 3" key="1">
    <citation type="submission" date="2018-06" db="EMBL/GenBank/DDBJ databases">
        <title>Mucibacter soli gen. nov., sp. nov., a new member of the family Chitinophagaceae producing mucin.</title>
        <authorList>
            <person name="Kim M.-K."/>
            <person name="Park S."/>
            <person name="Kim T.-S."/>
            <person name="Joung Y."/>
            <person name="Han J.-H."/>
            <person name="Kim S.B."/>
        </authorList>
    </citation>
    <scope>NUCLEOTIDE SEQUENCE [LARGE SCALE GENOMIC DNA]</scope>
    <source>
        <strain evidence="2 3">R1-15</strain>
    </source>
</reference>
<keyword evidence="1" id="KW-0175">Coiled coil</keyword>
<evidence type="ECO:0000256" key="1">
    <source>
        <dbReference type="SAM" id="Coils"/>
    </source>
</evidence>
<keyword evidence="3" id="KW-1185">Reference proteome</keyword>
<dbReference type="OrthoDB" id="594666at2"/>
<dbReference type="EMBL" id="QKTW01000006">
    <property type="protein sequence ID" value="PZF74307.1"/>
    <property type="molecule type" value="Genomic_DNA"/>
</dbReference>
<protein>
    <recommendedName>
        <fullName evidence="4">Tetratricopeptide repeat protein</fullName>
    </recommendedName>
</protein>
<name>A0A2W2BEI0_9BACT</name>
<evidence type="ECO:0008006" key="4">
    <source>
        <dbReference type="Google" id="ProtNLM"/>
    </source>
</evidence>
<dbReference type="RefSeq" id="WP_110997723.1">
    <property type="nucleotide sequence ID" value="NZ_QKTW01000006.1"/>
</dbReference>
<accession>A0A2W2BEI0</accession>
<sequence>MTQPASITNWLKNPETLASLDMHAIKELIHQYPFFAPARMLAAAQEHKTAPFTNPVMQTGFMYSGNRFLFQEMLEHAAGNRRIIMEATPAPSIDPVSDETVNDNKKEKTLIQPIYTEDYFLHQGISVDDNIPSALNNPKQEVHETEEEDDEKSLMRIMSFSEWLMYYKNKNKQKEEEEEEVKARKSSWQKEKLAAALGEENDEIPETVFEMAVNSITKEEGLISESLAEILIKQGKYDKAVEMYRKLSLRNPQKNAYFAQKIEAVLKAKKS</sequence>
<organism evidence="2 3">
    <name type="scientific">Taibaiella soli</name>
    <dbReference type="NCBI Taxonomy" id="1649169"/>
    <lineage>
        <taxon>Bacteria</taxon>
        <taxon>Pseudomonadati</taxon>
        <taxon>Bacteroidota</taxon>
        <taxon>Chitinophagia</taxon>
        <taxon>Chitinophagales</taxon>
        <taxon>Chitinophagaceae</taxon>
        <taxon>Taibaiella</taxon>
    </lineage>
</organism>
<evidence type="ECO:0000313" key="3">
    <source>
        <dbReference type="Proteomes" id="UP000248745"/>
    </source>
</evidence>
<evidence type="ECO:0000313" key="2">
    <source>
        <dbReference type="EMBL" id="PZF74307.1"/>
    </source>
</evidence>
<dbReference type="Proteomes" id="UP000248745">
    <property type="component" value="Unassembled WGS sequence"/>
</dbReference>
<feature type="coiled-coil region" evidence="1">
    <location>
        <begin position="164"/>
        <end position="191"/>
    </location>
</feature>
<dbReference type="AlphaFoldDB" id="A0A2W2BEI0"/>
<comment type="caution">
    <text evidence="2">The sequence shown here is derived from an EMBL/GenBank/DDBJ whole genome shotgun (WGS) entry which is preliminary data.</text>
</comment>